<keyword evidence="4" id="KW-0319">Glycerol metabolism</keyword>
<dbReference type="InterPro" id="IPR031656">
    <property type="entry name" value="DAO_C"/>
</dbReference>
<evidence type="ECO:0000256" key="1">
    <source>
        <dbReference type="ARBA" id="ARBA00001974"/>
    </source>
</evidence>
<dbReference type="GO" id="GO:0016491">
    <property type="term" value="F:oxidoreductase activity"/>
    <property type="evidence" value="ECO:0007669"/>
    <property type="project" value="UniProtKB-KW"/>
</dbReference>
<dbReference type="PRINTS" id="PR01001">
    <property type="entry name" value="FADG3PDH"/>
</dbReference>
<comment type="caution">
    <text evidence="9">The sequence shown here is derived from an EMBL/GenBank/DDBJ whole genome shotgun (WGS) entry which is preliminary data.</text>
</comment>
<evidence type="ECO:0000256" key="3">
    <source>
        <dbReference type="ARBA" id="ARBA00022630"/>
    </source>
</evidence>
<proteinExistence type="inferred from homology"/>
<dbReference type="InterPro" id="IPR000447">
    <property type="entry name" value="G3P_DH_FAD-dep"/>
</dbReference>
<organism evidence="9 10">
    <name type="scientific">Marinobacter lacisalsi</name>
    <dbReference type="NCBI Taxonomy" id="475979"/>
    <lineage>
        <taxon>Bacteria</taxon>
        <taxon>Pseudomonadati</taxon>
        <taxon>Pseudomonadota</taxon>
        <taxon>Gammaproteobacteria</taxon>
        <taxon>Pseudomonadales</taxon>
        <taxon>Marinobacteraceae</taxon>
        <taxon>Marinobacter</taxon>
    </lineage>
</organism>
<dbReference type="EMBL" id="JBHSDI010000011">
    <property type="protein sequence ID" value="MFC4258983.1"/>
    <property type="molecule type" value="Genomic_DNA"/>
</dbReference>
<keyword evidence="5" id="KW-0274">FAD</keyword>
<dbReference type="InterPro" id="IPR006076">
    <property type="entry name" value="FAD-dep_OxRdtase"/>
</dbReference>
<keyword evidence="10" id="KW-1185">Reference proteome</keyword>
<accession>A0ABV8QH52</accession>
<reference evidence="10" key="1">
    <citation type="journal article" date="2019" name="Int. J. Syst. Evol. Microbiol.">
        <title>The Global Catalogue of Microorganisms (GCM) 10K type strain sequencing project: providing services to taxonomists for standard genome sequencing and annotation.</title>
        <authorList>
            <consortium name="The Broad Institute Genomics Platform"/>
            <consortium name="The Broad Institute Genome Sequencing Center for Infectious Disease"/>
            <person name="Wu L."/>
            <person name="Ma J."/>
        </authorList>
    </citation>
    <scope>NUCLEOTIDE SEQUENCE [LARGE SCALE GENOMIC DNA]</scope>
    <source>
        <strain evidence="10">CECT 7297</strain>
    </source>
</reference>
<evidence type="ECO:0000256" key="6">
    <source>
        <dbReference type="ARBA" id="ARBA00023002"/>
    </source>
</evidence>
<dbReference type="Gene3D" id="3.30.9.10">
    <property type="entry name" value="D-Amino Acid Oxidase, subunit A, domain 2"/>
    <property type="match status" value="1"/>
</dbReference>
<dbReference type="Gene3D" id="3.50.50.60">
    <property type="entry name" value="FAD/NAD(P)-binding domain"/>
    <property type="match status" value="1"/>
</dbReference>
<evidence type="ECO:0000256" key="4">
    <source>
        <dbReference type="ARBA" id="ARBA00022798"/>
    </source>
</evidence>
<sequence length="520" mass="58854">MSLGALTSHYDVIVIGGGITGAGIAREAAAAGLKTLLIEQRDYAWGTSSRSSKMVHGGLRYLAGGHFRLTRNAVRERQRLLDQAPGLVDRMRYVMPHYHRGFPGPWLFGKVLWLYDRFAGEHYRQRINPVEMLQWLPGLKTDGLKAASGFSDAVTDDARLVLRVLDEARTLGAETHNYVRATHVEKPENAPWSVTIEGQHPERTVKQTLSASLVVNATGAWADRLWRESHGKEHIRPLRGSHIVVPFHRLPVSVSLTLSHPEDKRPVFIFPWLGCTVIGTTDLDHTDNLDDEPRISDEELRYLFKAVDTAFPAAAVDHSDVISTWAGIRPVVTKRSRRAPSDESREHVIWDEGGLISVAGGKLTTFRRIARDVLIIGSPRLSHMILQEDDTPIFPHVPPVRRPSEVGHLTWRRLQGQYGLRIHEVLKAGPLEGIPGSPYLWAELRWSARNESIVHLDDLLLRRSRLGLILPEGARSLLPELRRRLARELVWTDERWQQEIDRYLALWREAYYLPQGDQAS</sequence>
<dbReference type="Proteomes" id="UP001595798">
    <property type="component" value="Unassembled WGS sequence"/>
</dbReference>
<evidence type="ECO:0000259" key="8">
    <source>
        <dbReference type="Pfam" id="PF16901"/>
    </source>
</evidence>
<keyword evidence="3" id="KW-0285">Flavoprotein</keyword>
<dbReference type="Pfam" id="PF01266">
    <property type="entry name" value="DAO"/>
    <property type="match status" value="1"/>
</dbReference>
<dbReference type="InterPro" id="IPR036188">
    <property type="entry name" value="FAD/NAD-bd_sf"/>
</dbReference>
<gene>
    <name evidence="9" type="ORF">ACFOZ5_08080</name>
</gene>
<comment type="cofactor">
    <cofactor evidence="1">
        <name>FAD</name>
        <dbReference type="ChEBI" id="CHEBI:57692"/>
    </cofactor>
</comment>
<evidence type="ECO:0000256" key="2">
    <source>
        <dbReference type="ARBA" id="ARBA00007330"/>
    </source>
</evidence>
<evidence type="ECO:0000259" key="7">
    <source>
        <dbReference type="Pfam" id="PF01266"/>
    </source>
</evidence>
<dbReference type="Pfam" id="PF16901">
    <property type="entry name" value="DAO_C"/>
    <property type="match status" value="1"/>
</dbReference>
<name>A0ABV8QH52_9GAMM</name>
<dbReference type="SUPFAM" id="SSF51905">
    <property type="entry name" value="FAD/NAD(P)-binding domain"/>
    <property type="match status" value="1"/>
</dbReference>
<protein>
    <submittedName>
        <fullName evidence="9">Glycerol-3-phosphate dehydrogenase/oxidase</fullName>
        <ecNumber evidence="9">1.-.-.-</ecNumber>
    </submittedName>
</protein>
<comment type="similarity">
    <text evidence="2">Belongs to the FAD-dependent glycerol-3-phosphate dehydrogenase family.</text>
</comment>
<keyword evidence="6 9" id="KW-0560">Oxidoreductase</keyword>
<dbReference type="RefSeq" id="WP_379886525.1">
    <property type="nucleotide sequence ID" value="NZ_JBHSDI010000011.1"/>
</dbReference>
<dbReference type="Gene3D" id="1.10.8.870">
    <property type="entry name" value="Alpha-glycerophosphate oxidase, cap domain"/>
    <property type="match status" value="1"/>
</dbReference>
<evidence type="ECO:0000313" key="9">
    <source>
        <dbReference type="EMBL" id="MFC4258983.1"/>
    </source>
</evidence>
<dbReference type="InterPro" id="IPR038299">
    <property type="entry name" value="DAO_C_sf"/>
</dbReference>
<feature type="domain" description="FAD dependent oxidoreductase" evidence="7">
    <location>
        <begin position="11"/>
        <end position="363"/>
    </location>
</feature>
<dbReference type="PANTHER" id="PTHR11985">
    <property type="entry name" value="GLYCEROL-3-PHOSPHATE DEHYDROGENASE"/>
    <property type="match status" value="1"/>
</dbReference>
<evidence type="ECO:0000256" key="5">
    <source>
        <dbReference type="ARBA" id="ARBA00022827"/>
    </source>
</evidence>
<dbReference type="PANTHER" id="PTHR11985:SF35">
    <property type="entry name" value="ANAEROBIC GLYCEROL-3-PHOSPHATE DEHYDROGENASE SUBUNIT A"/>
    <property type="match status" value="1"/>
</dbReference>
<evidence type="ECO:0000313" key="10">
    <source>
        <dbReference type="Proteomes" id="UP001595798"/>
    </source>
</evidence>
<dbReference type="EC" id="1.-.-.-" evidence="9"/>
<feature type="domain" description="Alpha-glycerophosphate oxidase C-terminal" evidence="8">
    <location>
        <begin position="410"/>
        <end position="495"/>
    </location>
</feature>